<evidence type="ECO:0000256" key="1">
    <source>
        <dbReference type="ARBA" id="ARBA00022729"/>
    </source>
</evidence>
<evidence type="ECO:0000256" key="4">
    <source>
        <dbReference type="SAM" id="MobiDB-lite"/>
    </source>
</evidence>
<proteinExistence type="inferred from homology"/>
<reference evidence="6 7" key="2">
    <citation type="submission" date="2020-07" db="EMBL/GenBank/DDBJ databases">
        <title>Genome assembly of wild tea tree DASZ reveals pedigree and selection history of tea varieties.</title>
        <authorList>
            <person name="Zhang W."/>
        </authorList>
    </citation>
    <scope>NUCLEOTIDE SEQUENCE [LARGE SCALE GENOMIC DNA]</scope>
    <source>
        <strain evidence="7">cv. G240</strain>
        <tissue evidence="6">Leaf</tissue>
    </source>
</reference>
<dbReference type="InterPro" id="IPR035513">
    <property type="entry name" value="Invertase/methylesterase_inhib"/>
</dbReference>
<evidence type="ECO:0000256" key="2">
    <source>
        <dbReference type="ARBA" id="ARBA00023157"/>
    </source>
</evidence>
<reference evidence="7" key="1">
    <citation type="journal article" date="2020" name="Nat. Commun.">
        <title>Genome assembly of wild tea tree DASZ reveals pedigree and selection history of tea varieties.</title>
        <authorList>
            <person name="Zhang W."/>
            <person name="Zhang Y."/>
            <person name="Qiu H."/>
            <person name="Guo Y."/>
            <person name="Wan H."/>
            <person name="Zhang X."/>
            <person name="Scossa F."/>
            <person name="Alseekh S."/>
            <person name="Zhang Q."/>
            <person name="Wang P."/>
            <person name="Xu L."/>
            <person name="Schmidt M.H."/>
            <person name="Jia X."/>
            <person name="Li D."/>
            <person name="Zhu A."/>
            <person name="Guo F."/>
            <person name="Chen W."/>
            <person name="Ni D."/>
            <person name="Usadel B."/>
            <person name="Fernie A.R."/>
            <person name="Wen W."/>
        </authorList>
    </citation>
    <scope>NUCLEOTIDE SEQUENCE [LARGE SCALE GENOMIC DNA]</scope>
    <source>
        <strain evidence="7">cv. G240</strain>
    </source>
</reference>
<feature type="non-terminal residue" evidence="6">
    <location>
        <position position="231"/>
    </location>
</feature>
<protein>
    <recommendedName>
        <fullName evidence="5">Pectinesterase inhibitor domain-containing protein</fullName>
    </recommendedName>
</protein>
<dbReference type="FunFam" id="1.20.140.40:FF:000002">
    <property type="entry name" value="Putative invertase inhibitor"/>
    <property type="match status" value="1"/>
</dbReference>
<evidence type="ECO:0000256" key="3">
    <source>
        <dbReference type="ARBA" id="ARBA00038471"/>
    </source>
</evidence>
<dbReference type="SUPFAM" id="SSF101148">
    <property type="entry name" value="Plant invertase/pectin methylesterase inhibitor"/>
    <property type="match status" value="1"/>
</dbReference>
<sequence length="231" mass="26109">GKETRTSHTQPNKPNNKNEFFLHPPLSSPLRLSLLFLLFTFHTTTTTAQDLINTTCKTCSQNNPNIKFNFCTTSLQSSPASQCAGDLHTLGTISIKLIQSNVTDTNCFIKQLIKNKKLVNPFIQRCLEDCFDLYSDAIPSVEQAMENYDLERFVDANVELSSVMDAATTCEDGFKEKRGVVSPLTKRNGDTSSSLQWRFLLWEDSVWRNTSPTRIVPRETYKSSQASPGWR</sequence>
<dbReference type="PANTHER" id="PTHR35357">
    <property type="entry name" value="OS02G0537100 PROTEIN"/>
    <property type="match status" value="1"/>
</dbReference>
<dbReference type="NCBIfam" id="TIGR01614">
    <property type="entry name" value="PME_inhib"/>
    <property type="match status" value="1"/>
</dbReference>
<comment type="caution">
    <text evidence="6">The sequence shown here is derived from an EMBL/GenBank/DDBJ whole genome shotgun (WGS) entry which is preliminary data.</text>
</comment>
<comment type="similarity">
    <text evidence="3">Belongs to the PMEI family.</text>
</comment>
<keyword evidence="2" id="KW-1015">Disulfide bond</keyword>
<dbReference type="Gene3D" id="1.20.140.40">
    <property type="entry name" value="Invertase/pectin methylesterase inhibitor family protein"/>
    <property type="match status" value="1"/>
</dbReference>
<keyword evidence="7" id="KW-1185">Reference proteome</keyword>
<dbReference type="CDD" id="cd15795">
    <property type="entry name" value="PMEI-Pla_a_1_like"/>
    <property type="match status" value="1"/>
</dbReference>
<dbReference type="EMBL" id="JACBKZ010000004">
    <property type="protein sequence ID" value="KAF5952735.1"/>
    <property type="molecule type" value="Genomic_DNA"/>
</dbReference>
<feature type="region of interest" description="Disordered" evidence="4">
    <location>
        <begin position="1"/>
        <end position="20"/>
    </location>
</feature>
<evidence type="ECO:0000313" key="6">
    <source>
        <dbReference type="EMBL" id="KAF5952735.1"/>
    </source>
</evidence>
<evidence type="ECO:0000313" key="7">
    <source>
        <dbReference type="Proteomes" id="UP000593564"/>
    </source>
</evidence>
<dbReference type="GO" id="GO:0005576">
    <property type="term" value="C:extracellular region"/>
    <property type="evidence" value="ECO:0007669"/>
    <property type="project" value="UniProtKB-ARBA"/>
</dbReference>
<gene>
    <name evidence="6" type="ORF">HYC85_010679</name>
</gene>
<organism evidence="6 7">
    <name type="scientific">Camellia sinensis</name>
    <name type="common">Tea plant</name>
    <name type="synonym">Thea sinensis</name>
    <dbReference type="NCBI Taxonomy" id="4442"/>
    <lineage>
        <taxon>Eukaryota</taxon>
        <taxon>Viridiplantae</taxon>
        <taxon>Streptophyta</taxon>
        <taxon>Embryophyta</taxon>
        <taxon>Tracheophyta</taxon>
        <taxon>Spermatophyta</taxon>
        <taxon>Magnoliopsida</taxon>
        <taxon>eudicotyledons</taxon>
        <taxon>Gunneridae</taxon>
        <taxon>Pentapetalae</taxon>
        <taxon>asterids</taxon>
        <taxon>Ericales</taxon>
        <taxon>Theaceae</taxon>
        <taxon>Camellia</taxon>
    </lineage>
</organism>
<dbReference type="InterPro" id="IPR034088">
    <property type="entry name" value="Pla_a_1-like"/>
</dbReference>
<name>A0A7J7HJI4_CAMSI</name>
<feature type="compositionally biased region" description="Polar residues" evidence="4">
    <location>
        <begin position="7"/>
        <end position="18"/>
    </location>
</feature>
<dbReference type="Proteomes" id="UP000593564">
    <property type="component" value="Unassembled WGS sequence"/>
</dbReference>
<feature type="domain" description="Pectinesterase inhibitor" evidence="5">
    <location>
        <begin position="47"/>
        <end position="195"/>
    </location>
</feature>
<dbReference type="PANTHER" id="PTHR35357:SF17">
    <property type="entry name" value="PECTINESTERASE INHIBITOR 12"/>
    <property type="match status" value="1"/>
</dbReference>
<keyword evidence="1" id="KW-0732">Signal</keyword>
<evidence type="ECO:0000259" key="5">
    <source>
        <dbReference type="SMART" id="SM00856"/>
    </source>
</evidence>
<accession>A0A7J7HJI4</accession>
<dbReference type="AlphaFoldDB" id="A0A7J7HJI4"/>
<dbReference type="GO" id="GO:0004857">
    <property type="term" value="F:enzyme inhibitor activity"/>
    <property type="evidence" value="ECO:0007669"/>
    <property type="project" value="InterPro"/>
</dbReference>
<dbReference type="SMART" id="SM00856">
    <property type="entry name" value="PMEI"/>
    <property type="match status" value="1"/>
</dbReference>
<dbReference type="Pfam" id="PF04043">
    <property type="entry name" value="PMEI"/>
    <property type="match status" value="1"/>
</dbReference>
<dbReference type="InterPro" id="IPR006501">
    <property type="entry name" value="Pectinesterase_inhib_dom"/>
</dbReference>